<reference evidence="2" key="1">
    <citation type="submission" date="2022-08" db="UniProtKB">
        <authorList>
            <consortium name="EnsemblMetazoa"/>
        </authorList>
    </citation>
    <scope>IDENTIFICATION</scope>
    <source>
        <strain evidence="2">05x7-T-G4-1.051#20</strain>
    </source>
</reference>
<evidence type="ECO:0000313" key="2">
    <source>
        <dbReference type="EnsemblMetazoa" id="G24401.1:cds"/>
    </source>
</evidence>
<accession>A0A8W8KSG5</accession>
<dbReference type="CDD" id="cd00637">
    <property type="entry name" value="7tm_classA_rhodopsin-like"/>
    <property type="match status" value="1"/>
</dbReference>
<dbReference type="AlphaFoldDB" id="A0A8W8KSG5"/>
<name>A0A8W8KSG5_MAGGI</name>
<organism evidence="2 3">
    <name type="scientific">Magallana gigas</name>
    <name type="common">Pacific oyster</name>
    <name type="synonym">Crassostrea gigas</name>
    <dbReference type="NCBI Taxonomy" id="29159"/>
    <lineage>
        <taxon>Eukaryota</taxon>
        <taxon>Metazoa</taxon>
        <taxon>Spiralia</taxon>
        <taxon>Lophotrochozoa</taxon>
        <taxon>Mollusca</taxon>
        <taxon>Bivalvia</taxon>
        <taxon>Autobranchia</taxon>
        <taxon>Pteriomorphia</taxon>
        <taxon>Ostreida</taxon>
        <taxon>Ostreoidea</taxon>
        <taxon>Ostreidae</taxon>
        <taxon>Magallana</taxon>
    </lineage>
</organism>
<keyword evidence="1" id="KW-0472">Membrane</keyword>
<proteinExistence type="predicted"/>
<evidence type="ECO:0000256" key="1">
    <source>
        <dbReference type="SAM" id="Phobius"/>
    </source>
</evidence>
<feature type="transmembrane region" description="Helical" evidence="1">
    <location>
        <begin position="57"/>
        <end position="79"/>
    </location>
</feature>
<keyword evidence="1" id="KW-1133">Transmembrane helix</keyword>
<dbReference type="PANTHER" id="PTHR36519:SF9">
    <property type="entry name" value="EB DOMAIN-CONTAINING PROTEIN-RELATED"/>
    <property type="match status" value="1"/>
</dbReference>
<dbReference type="EnsemblMetazoa" id="G24401.1">
    <property type="protein sequence ID" value="G24401.1:cds"/>
    <property type="gene ID" value="G24401"/>
</dbReference>
<dbReference type="Gene3D" id="1.20.1070.10">
    <property type="entry name" value="Rhodopsin 7-helix transmembrane proteins"/>
    <property type="match status" value="1"/>
</dbReference>
<protein>
    <submittedName>
        <fullName evidence="2">Uncharacterized protein</fullName>
    </submittedName>
</protein>
<keyword evidence="3" id="KW-1185">Reference proteome</keyword>
<evidence type="ECO:0000313" key="3">
    <source>
        <dbReference type="Proteomes" id="UP000005408"/>
    </source>
</evidence>
<feature type="transmembrane region" description="Helical" evidence="1">
    <location>
        <begin position="9"/>
        <end position="28"/>
    </location>
</feature>
<keyword evidence="1" id="KW-0812">Transmembrane</keyword>
<dbReference type="Proteomes" id="UP000005408">
    <property type="component" value="Unassembled WGS sequence"/>
</dbReference>
<sequence>MNQKTTKSICVLSMVIGILAASPIFVFYGKETVHLKNYNETGSACSISDLYRNSTALLAYFGLLVIYFVSCIVVIIFAYSRIRSGIVTSQAALNKTRTSLDPRQMNAVRYKVQEETSKSIIMLLLYLGIAFVVGSSVKAQGRRDCVIILDQDTCRQGYRCVRGQCRPDIGQPNECSMTRPCRPNYRCIQGFCVPDATSGCLGCQFQENVICENDRCVRSPGASCGPLYEPCSRGYSCQAGVCTSNSSPRCRRDRDCTSIEHCRQGVCVPRGGDTCMNNRDCTFNEECRRGRCVPRINTPECRRDTDCPYGRCQRGTCVGSPTNTCDPYRGIRCSRGYRCVNRQCLPNDEFECGPQRPCQSGYRCRMGLCVRDVNPQPTCRTNRECPPYQRCVRGNCIQRAG</sequence>
<dbReference type="SUPFAM" id="SSF81321">
    <property type="entry name" value="Family A G protein-coupled receptor-like"/>
    <property type="match status" value="1"/>
</dbReference>
<feature type="transmembrane region" description="Helical" evidence="1">
    <location>
        <begin position="119"/>
        <end position="137"/>
    </location>
</feature>
<dbReference type="PANTHER" id="PTHR36519">
    <property type="entry name" value="FIP (FUNGUS-INDUCED PROTEIN) RELATED-RELATED"/>
    <property type="match status" value="1"/>
</dbReference>